<comment type="similarity">
    <text evidence="1">Belongs to the senescence regulator S40 family.</text>
</comment>
<dbReference type="OrthoDB" id="1917735at2759"/>
<sequence length="191" mass="21528">MIPTDCCWGCKHGTKFPSLYKSKPFSSMASRKLLLGSKPSYIYPADDGNDVIINQNDVFEFDEADVWNNNNSNEPTTNIQEGKKPLPSLRAWSKKLSRKMESHKTPKMAVPASLPVNIPDWSKILKAEDREHGYEDDEDGGDGDGRVPPHEYLARRRGASFSVQEGIGRTLKGRDLRCVRNAVWKKTGFED</sequence>
<proteinExistence type="inferred from homology"/>
<accession>A0A8J6DBB8</accession>
<feature type="compositionally biased region" description="Basic and acidic residues" evidence="2">
    <location>
        <begin position="143"/>
        <end position="154"/>
    </location>
</feature>
<name>A0A8J6DBB8_9ROSI</name>
<keyword evidence="4" id="KW-1185">Reference proteome</keyword>
<dbReference type="GO" id="GO:0010150">
    <property type="term" value="P:leaf senescence"/>
    <property type="evidence" value="ECO:0007669"/>
    <property type="project" value="UniProtKB-ARBA"/>
</dbReference>
<comment type="caution">
    <text evidence="3">The sequence shown here is derived from an EMBL/GenBank/DDBJ whole genome shotgun (WGS) entry which is preliminary data.</text>
</comment>
<protein>
    <recommendedName>
        <fullName evidence="5">Senescence regulator</fullName>
    </recommendedName>
</protein>
<dbReference type="InterPro" id="IPR007608">
    <property type="entry name" value="Senescence_reg_S40"/>
</dbReference>
<evidence type="ECO:0000256" key="2">
    <source>
        <dbReference type="SAM" id="MobiDB-lite"/>
    </source>
</evidence>
<dbReference type="AlphaFoldDB" id="A0A8J6DBB8"/>
<reference evidence="3 4" key="1">
    <citation type="journal article" date="2021" name="bioRxiv">
        <title>The Gossypium anomalum genome as a resource for cotton improvement and evolutionary analysis of hybrid incompatibility.</title>
        <authorList>
            <person name="Grover C.E."/>
            <person name="Yuan D."/>
            <person name="Arick M.A."/>
            <person name="Miller E.R."/>
            <person name="Hu G."/>
            <person name="Peterson D.G."/>
            <person name="Wendel J.F."/>
            <person name="Udall J.A."/>
        </authorList>
    </citation>
    <scope>NUCLEOTIDE SEQUENCE [LARGE SCALE GENOMIC DNA]</scope>
    <source>
        <strain evidence="3">JFW-Udall</strain>
        <tissue evidence="3">Leaf</tissue>
    </source>
</reference>
<evidence type="ECO:0008006" key="5">
    <source>
        <dbReference type="Google" id="ProtNLM"/>
    </source>
</evidence>
<evidence type="ECO:0000256" key="1">
    <source>
        <dbReference type="ARBA" id="ARBA00034773"/>
    </source>
</evidence>
<dbReference type="EMBL" id="JAHUZN010000002">
    <property type="protein sequence ID" value="KAG8500930.1"/>
    <property type="molecule type" value="Genomic_DNA"/>
</dbReference>
<organism evidence="3 4">
    <name type="scientific">Gossypium anomalum</name>
    <dbReference type="NCBI Taxonomy" id="47600"/>
    <lineage>
        <taxon>Eukaryota</taxon>
        <taxon>Viridiplantae</taxon>
        <taxon>Streptophyta</taxon>
        <taxon>Embryophyta</taxon>
        <taxon>Tracheophyta</taxon>
        <taxon>Spermatophyta</taxon>
        <taxon>Magnoliopsida</taxon>
        <taxon>eudicotyledons</taxon>
        <taxon>Gunneridae</taxon>
        <taxon>Pentapetalae</taxon>
        <taxon>rosids</taxon>
        <taxon>malvids</taxon>
        <taxon>Malvales</taxon>
        <taxon>Malvaceae</taxon>
        <taxon>Malvoideae</taxon>
        <taxon>Gossypium</taxon>
    </lineage>
</organism>
<dbReference type="PANTHER" id="PTHR46525">
    <property type="entry name" value="EMB|CAB72159.1"/>
    <property type="match status" value="1"/>
</dbReference>
<dbReference type="PANTHER" id="PTHR46525:SF6">
    <property type="entry name" value="ARABIDOPSIS THALIANA GENOMIC DNA, CHROMOSOME 5, P1 CLONE:MOK16"/>
    <property type="match status" value="1"/>
</dbReference>
<dbReference type="Pfam" id="PF04520">
    <property type="entry name" value="Senescence_reg"/>
    <property type="match status" value="1"/>
</dbReference>
<gene>
    <name evidence="3" type="ORF">CXB51_003036</name>
</gene>
<dbReference type="Proteomes" id="UP000701853">
    <property type="component" value="Chromosome 2"/>
</dbReference>
<evidence type="ECO:0000313" key="3">
    <source>
        <dbReference type="EMBL" id="KAG8500930.1"/>
    </source>
</evidence>
<feature type="region of interest" description="Disordered" evidence="2">
    <location>
        <begin position="130"/>
        <end position="159"/>
    </location>
</feature>
<evidence type="ECO:0000313" key="4">
    <source>
        <dbReference type="Proteomes" id="UP000701853"/>
    </source>
</evidence>